<dbReference type="GO" id="GO:0006508">
    <property type="term" value="P:proteolysis"/>
    <property type="evidence" value="ECO:0007669"/>
    <property type="project" value="UniProtKB-KW"/>
</dbReference>
<evidence type="ECO:0000256" key="1">
    <source>
        <dbReference type="SAM" id="Phobius"/>
    </source>
</evidence>
<keyword evidence="3" id="KW-0378">Hydrolase</keyword>
<feature type="transmembrane region" description="Helical" evidence="1">
    <location>
        <begin position="21"/>
        <end position="41"/>
    </location>
</feature>
<keyword evidence="1" id="KW-1133">Transmembrane helix</keyword>
<dbReference type="RefSeq" id="WP_101176812.1">
    <property type="nucleotide sequence ID" value="NZ_PISE01000016.1"/>
</dbReference>
<name>A0A2N0Z3S2_9BACI</name>
<dbReference type="OrthoDB" id="1523022at2"/>
<organism evidence="3 4">
    <name type="scientific">Niallia nealsonii</name>
    <dbReference type="NCBI Taxonomy" id="115979"/>
    <lineage>
        <taxon>Bacteria</taxon>
        <taxon>Bacillati</taxon>
        <taxon>Bacillota</taxon>
        <taxon>Bacilli</taxon>
        <taxon>Bacillales</taxon>
        <taxon>Bacillaceae</taxon>
        <taxon>Niallia</taxon>
    </lineage>
</organism>
<dbReference type="GO" id="GO:0004175">
    <property type="term" value="F:endopeptidase activity"/>
    <property type="evidence" value="ECO:0007669"/>
    <property type="project" value="UniProtKB-ARBA"/>
</dbReference>
<comment type="caution">
    <text evidence="3">The sequence shown here is derived from an EMBL/GenBank/DDBJ whole genome shotgun (WGS) entry which is preliminary data.</text>
</comment>
<feature type="transmembrane region" description="Helical" evidence="1">
    <location>
        <begin position="140"/>
        <end position="161"/>
    </location>
</feature>
<keyword evidence="3" id="KW-0645">Protease</keyword>
<keyword evidence="1" id="KW-0472">Membrane</keyword>
<dbReference type="InterPro" id="IPR003675">
    <property type="entry name" value="Rce1/LyrA-like_dom"/>
</dbReference>
<dbReference type="AlphaFoldDB" id="A0A2N0Z3S2"/>
<reference evidence="3 4" key="1">
    <citation type="journal article" date="2003" name="Int. J. Syst. Evol. Microbiol.">
        <title>Bacillus nealsonii sp. nov., isolated from a spacecraft-assembly facility, whose spores are gamma-radiation resistant.</title>
        <authorList>
            <person name="Venkateswaran K."/>
            <person name="Kempf M."/>
            <person name="Chen F."/>
            <person name="Satomi M."/>
            <person name="Nicholson W."/>
            <person name="Kern R."/>
        </authorList>
    </citation>
    <scope>NUCLEOTIDE SEQUENCE [LARGE SCALE GENOMIC DNA]</scope>
    <source>
        <strain evidence="3 4">FO-92</strain>
    </source>
</reference>
<dbReference type="GO" id="GO:0080120">
    <property type="term" value="P:CAAX-box protein maturation"/>
    <property type="evidence" value="ECO:0007669"/>
    <property type="project" value="UniProtKB-ARBA"/>
</dbReference>
<dbReference type="Pfam" id="PF02517">
    <property type="entry name" value="Rce1-like"/>
    <property type="match status" value="1"/>
</dbReference>
<feature type="domain" description="CAAX prenyl protease 2/Lysostaphin resistance protein A-like" evidence="2">
    <location>
        <begin position="98"/>
        <end position="180"/>
    </location>
</feature>
<feature type="transmembrane region" description="Helical" evidence="1">
    <location>
        <begin position="57"/>
        <end position="78"/>
    </location>
</feature>
<dbReference type="EMBL" id="PISE01000016">
    <property type="protein sequence ID" value="PKG24150.1"/>
    <property type="molecule type" value="Genomic_DNA"/>
</dbReference>
<keyword evidence="4" id="KW-1185">Reference proteome</keyword>
<evidence type="ECO:0000313" key="3">
    <source>
        <dbReference type="EMBL" id="PKG24150.1"/>
    </source>
</evidence>
<keyword evidence="3" id="KW-0482">Metalloprotease</keyword>
<sequence>MNKEAYFQLIKELSEKQLIKHLYLTQLLLLTIAFILHTFIFKSSTLKELFIVDVNEMWLGFAAGVAVVIFDVILMKCLPAEYNDDGGLNHRIFSARNPLHIAFIAFVVAFVEELLFRGILQTHLGLWISSIIFAVIHYRYLFNWFLFANIIILSLIIGVLFEWTENILVTIIMHFMIDFLLGIIIRYQLFGYNKVNQWIDK</sequence>
<evidence type="ECO:0000259" key="2">
    <source>
        <dbReference type="Pfam" id="PF02517"/>
    </source>
</evidence>
<dbReference type="PANTHER" id="PTHR43592">
    <property type="entry name" value="CAAX AMINO TERMINAL PROTEASE"/>
    <property type="match status" value="1"/>
</dbReference>
<feature type="transmembrane region" description="Helical" evidence="1">
    <location>
        <begin position="168"/>
        <end position="189"/>
    </location>
</feature>
<protein>
    <submittedName>
        <fullName evidence="3">CPBP family intramembrane metalloprotease</fullName>
    </submittedName>
</protein>
<dbReference type="Proteomes" id="UP000233375">
    <property type="component" value="Unassembled WGS sequence"/>
</dbReference>
<keyword evidence="1" id="KW-0812">Transmembrane</keyword>
<accession>A0A2N0Z3S2</accession>
<gene>
    <name evidence="3" type="ORF">CWS01_08775</name>
</gene>
<proteinExistence type="predicted"/>
<evidence type="ECO:0000313" key="4">
    <source>
        <dbReference type="Proteomes" id="UP000233375"/>
    </source>
</evidence>
<dbReference type="PANTHER" id="PTHR43592:SF15">
    <property type="entry name" value="CAAX AMINO TERMINAL PROTEASE FAMILY PROTEIN"/>
    <property type="match status" value="1"/>
</dbReference>
<feature type="transmembrane region" description="Helical" evidence="1">
    <location>
        <begin position="99"/>
        <end position="120"/>
    </location>
</feature>
<dbReference type="GO" id="GO:0008237">
    <property type="term" value="F:metallopeptidase activity"/>
    <property type="evidence" value="ECO:0007669"/>
    <property type="project" value="UniProtKB-KW"/>
</dbReference>